<dbReference type="PATRIC" id="fig|1210908.3.peg.1183"/>
<evidence type="ECO:0000313" key="2">
    <source>
        <dbReference type="EMBL" id="EJN60636.1"/>
    </source>
</evidence>
<dbReference type="AlphaFoldDB" id="J3JH32"/>
<dbReference type="eggNOG" id="arCOG01814">
    <property type="taxonomic scope" value="Archaea"/>
</dbReference>
<dbReference type="EMBL" id="ALJD01000003">
    <property type="protein sequence ID" value="EJN60636.1"/>
    <property type="molecule type" value="Genomic_DNA"/>
</dbReference>
<dbReference type="OrthoDB" id="147060at2157"/>
<sequence length="593" mass="60309">MTLVQPALHVALASLARLYPWTVDPSVELGRALGYCGSDATADTVVRAGYGAALVVAVGGFVLVAALSGSVGVALCVALAVALATAHAAHRLPVVVANARRTRALGATTGLVGRAVLRMRLDPTTERAARFAARTGDGPLAESLGEHVRRATGTPASGFDGFVREWNAWFPALDRAVALLVASATASGDERGRSLDRALSAVLDGTRSQLATFTAEMRGPATALYAFGVLLPLALVGVLPAARVAGVPVSLPVFVALYDVLLPLSVLVACGWLLERRPVAFPPPRVGRDHPDVPSTPWRELAAGVFASGVGWVVGSALLSWAGPIAVVGFGSGATLAVRYRPVKAVRDRVREVESGLPDALYLVGRRVSAGVAVETALVRASDETTGATGELLADVVRIQRTLRVDVHAAFFGRYGVLTDLPSDRLHGTAGLLALAATQGTPAGSAIVAMADQLDSLRDVEEEARRELAAITGTLTNTAAVFAPLVGGATVTLADRMANAGPGAESAAQQTASAGVSASAPTLAASGGGALSSSALGTAVGVYVLLLAALLTALAVGLEHGADRPLVGYRVGLALLTATTTYLTAVVAAGLLV</sequence>
<dbReference type="RefSeq" id="WP_009366354.1">
    <property type="nucleotide sequence ID" value="NZ_ALJD01000003.1"/>
</dbReference>
<evidence type="ECO:0000313" key="3">
    <source>
        <dbReference type="Proteomes" id="UP000007813"/>
    </source>
</evidence>
<dbReference type="Proteomes" id="UP000007813">
    <property type="component" value="Unassembled WGS sequence"/>
</dbReference>
<evidence type="ECO:0008006" key="4">
    <source>
        <dbReference type="Google" id="ProtNLM"/>
    </source>
</evidence>
<comment type="caution">
    <text evidence="2">The sequence shown here is derived from an EMBL/GenBank/DDBJ whole genome shotgun (WGS) entry which is preliminary data.</text>
</comment>
<feature type="transmembrane region" description="Helical" evidence="1">
    <location>
        <begin position="535"/>
        <end position="557"/>
    </location>
</feature>
<proteinExistence type="predicted"/>
<feature type="transmembrane region" description="Helical" evidence="1">
    <location>
        <begin position="223"/>
        <end position="242"/>
    </location>
</feature>
<keyword evidence="1" id="KW-0812">Transmembrane</keyword>
<name>J3JH32_9EURY</name>
<reference evidence="2 3" key="1">
    <citation type="journal article" date="2012" name="J. Bacteriol.">
        <title>Draft Genome Sequence of the Extremely Halophilic Archaeon Halogranum salarium B-1T.</title>
        <authorList>
            <person name="Kim K.K."/>
            <person name="Lee K.C."/>
            <person name="Lee J.S."/>
        </authorList>
    </citation>
    <scope>NUCLEOTIDE SEQUENCE [LARGE SCALE GENOMIC DNA]</scope>
    <source>
        <strain evidence="2 3">B-1</strain>
    </source>
</reference>
<feature type="transmembrane region" description="Helical" evidence="1">
    <location>
        <begin position="50"/>
        <end position="83"/>
    </location>
</feature>
<keyword evidence="1" id="KW-1133">Transmembrane helix</keyword>
<evidence type="ECO:0000256" key="1">
    <source>
        <dbReference type="SAM" id="Phobius"/>
    </source>
</evidence>
<protein>
    <recommendedName>
        <fullName evidence="4">Type II secretion system protein GspF domain-containing protein</fullName>
    </recommendedName>
</protein>
<feature type="transmembrane region" description="Helical" evidence="1">
    <location>
        <begin position="569"/>
        <end position="592"/>
    </location>
</feature>
<accession>J3JH32</accession>
<feature type="transmembrane region" description="Helical" evidence="1">
    <location>
        <begin position="321"/>
        <end position="340"/>
    </location>
</feature>
<organism evidence="2 3">
    <name type="scientific">Halogranum salarium B-1</name>
    <dbReference type="NCBI Taxonomy" id="1210908"/>
    <lineage>
        <taxon>Archaea</taxon>
        <taxon>Methanobacteriati</taxon>
        <taxon>Methanobacteriota</taxon>
        <taxon>Stenosarchaea group</taxon>
        <taxon>Halobacteria</taxon>
        <taxon>Halobacteriales</taxon>
        <taxon>Haloferacaceae</taxon>
    </lineage>
</organism>
<gene>
    <name evidence="2" type="ORF">HSB1_12390</name>
</gene>
<keyword evidence="1" id="KW-0472">Membrane</keyword>